<dbReference type="SUPFAM" id="SSF54403">
    <property type="entry name" value="Cystatin/monellin"/>
    <property type="match status" value="1"/>
</dbReference>
<reference evidence="10 11" key="1">
    <citation type="submission" date="2019-02" db="EMBL/GenBank/DDBJ databases">
        <title>Opniocepnalus argus genome.</title>
        <authorList>
            <person name="Zhou C."/>
            <person name="Xiao S."/>
        </authorList>
    </citation>
    <scope>NUCLEOTIDE SEQUENCE [LARGE SCALE GENOMIC DNA]</scope>
    <source>
        <strain evidence="10">OARG1902GOOAL</strain>
        <tissue evidence="10">Muscle</tissue>
    </source>
</reference>
<dbReference type="FunFam" id="3.10.450.10:FF:000001">
    <property type="entry name" value="Cystatin-A"/>
    <property type="match status" value="1"/>
</dbReference>
<evidence type="ECO:0000259" key="9">
    <source>
        <dbReference type="SMART" id="SM00043"/>
    </source>
</evidence>
<dbReference type="GO" id="GO:0004869">
    <property type="term" value="F:cysteine-type endopeptidase inhibitor activity"/>
    <property type="evidence" value="ECO:0007669"/>
    <property type="project" value="UniProtKB-KW"/>
</dbReference>
<sequence>MALVPGGWSEVKHATAEIQKYCDQVKKQIQEKTNHKFEHFKAEKFKSQTVKGTNYLIKIHVKGTSYIHVKLYHKLPCDGGTVEVSGVQENHTKDDPLVSF</sequence>
<evidence type="ECO:0000313" key="10">
    <source>
        <dbReference type="EMBL" id="KAF3703613.1"/>
    </source>
</evidence>
<dbReference type="PANTHER" id="PTHR11414">
    <property type="entry name" value="CYSTATIN FAMILY MEMBER"/>
    <property type="match status" value="1"/>
</dbReference>
<evidence type="ECO:0000256" key="6">
    <source>
        <dbReference type="ARBA" id="ARBA00022859"/>
    </source>
</evidence>
<dbReference type="InterPro" id="IPR000010">
    <property type="entry name" value="Cystatin_dom"/>
</dbReference>
<dbReference type="SMART" id="SM00043">
    <property type="entry name" value="CY"/>
    <property type="match status" value="1"/>
</dbReference>
<dbReference type="InterPro" id="IPR046350">
    <property type="entry name" value="Cystatin_sf"/>
</dbReference>
<keyword evidence="5" id="KW-0789">Thiol protease inhibitor</keyword>
<dbReference type="InterPro" id="IPR001713">
    <property type="entry name" value="Prot_inh_stefin"/>
</dbReference>
<dbReference type="Proteomes" id="UP000503349">
    <property type="component" value="Chromosome 19"/>
</dbReference>
<dbReference type="PRINTS" id="PR00295">
    <property type="entry name" value="STEFINA"/>
</dbReference>
<dbReference type="GO" id="GO:0002376">
    <property type="term" value="P:immune system process"/>
    <property type="evidence" value="ECO:0007669"/>
    <property type="project" value="UniProtKB-KW"/>
</dbReference>
<keyword evidence="3" id="KW-0963">Cytoplasm</keyword>
<evidence type="ECO:0000256" key="8">
    <source>
        <dbReference type="ARBA" id="ARBA00041437"/>
    </source>
</evidence>
<dbReference type="EMBL" id="CM015730">
    <property type="protein sequence ID" value="KAF3703613.1"/>
    <property type="molecule type" value="Genomic_DNA"/>
</dbReference>
<protein>
    <recommendedName>
        <fullName evidence="7">Cystatin-B</fullName>
    </recommendedName>
    <alternativeName>
        <fullName evidence="8">Stefin-B</fullName>
    </alternativeName>
</protein>
<evidence type="ECO:0000256" key="4">
    <source>
        <dbReference type="ARBA" id="ARBA00022690"/>
    </source>
</evidence>
<reference evidence="11" key="2">
    <citation type="submission" date="2019-02" db="EMBL/GenBank/DDBJ databases">
        <title>Opniocepnalus argus Var Kimnra genome.</title>
        <authorList>
            <person name="Zhou C."/>
            <person name="Xiao S."/>
        </authorList>
    </citation>
    <scope>NUCLEOTIDE SEQUENCE [LARGE SCALE GENOMIC DNA]</scope>
</reference>
<feature type="domain" description="Cystatin" evidence="9">
    <location>
        <begin position="3"/>
        <end position="100"/>
    </location>
</feature>
<dbReference type="GO" id="GO:0071220">
    <property type="term" value="P:cellular response to bacterial lipoprotein"/>
    <property type="evidence" value="ECO:0007669"/>
    <property type="project" value="UniProtKB-ARBA"/>
</dbReference>
<evidence type="ECO:0000256" key="3">
    <source>
        <dbReference type="ARBA" id="ARBA00022490"/>
    </source>
</evidence>
<keyword evidence="6" id="KW-0391">Immunity</keyword>
<evidence type="ECO:0000256" key="5">
    <source>
        <dbReference type="ARBA" id="ARBA00022704"/>
    </source>
</evidence>
<name>A0A6G1QMT3_CHAAH</name>
<comment type="subcellular location">
    <subcellularLocation>
        <location evidence="1">Cytoplasm</location>
    </subcellularLocation>
</comment>
<dbReference type="Pfam" id="PF00031">
    <property type="entry name" value="Cystatin"/>
    <property type="match status" value="1"/>
</dbReference>
<dbReference type="PANTHER" id="PTHR11414:SF21">
    <property type="entry name" value="CYSTATIN 14A, TANDEM DUPLICATE 1-RELATED"/>
    <property type="match status" value="1"/>
</dbReference>
<evidence type="ECO:0000313" key="11">
    <source>
        <dbReference type="Proteomes" id="UP000503349"/>
    </source>
</evidence>
<evidence type="ECO:0000256" key="1">
    <source>
        <dbReference type="ARBA" id="ARBA00004496"/>
    </source>
</evidence>
<accession>A0A6G1QMT3</accession>
<keyword evidence="11" id="KW-1185">Reference proteome</keyword>
<proteinExistence type="inferred from homology"/>
<dbReference type="GO" id="GO:0005829">
    <property type="term" value="C:cytosol"/>
    <property type="evidence" value="ECO:0007669"/>
    <property type="project" value="TreeGrafter"/>
</dbReference>
<dbReference type="CDD" id="cd00042">
    <property type="entry name" value="CY"/>
    <property type="match status" value="1"/>
</dbReference>
<dbReference type="Gene3D" id="3.10.450.10">
    <property type="match status" value="1"/>
</dbReference>
<keyword evidence="4" id="KW-0646">Protease inhibitor</keyword>
<organism evidence="10 11">
    <name type="scientific">Channa argus</name>
    <name type="common">Northern snakehead</name>
    <name type="synonym">Ophicephalus argus</name>
    <dbReference type="NCBI Taxonomy" id="215402"/>
    <lineage>
        <taxon>Eukaryota</taxon>
        <taxon>Metazoa</taxon>
        <taxon>Chordata</taxon>
        <taxon>Craniata</taxon>
        <taxon>Vertebrata</taxon>
        <taxon>Euteleostomi</taxon>
        <taxon>Actinopterygii</taxon>
        <taxon>Neopterygii</taxon>
        <taxon>Teleostei</taxon>
        <taxon>Neoteleostei</taxon>
        <taxon>Acanthomorphata</taxon>
        <taxon>Anabantaria</taxon>
        <taxon>Anabantiformes</taxon>
        <taxon>Channoidei</taxon>
        <taxon>Channidae</taxon>
        <taxon>Channa</taxon>
    </lineage>
</organism>
<evidence type="ECO:0000256" key="2">
    <source>
        <dbReference type="ARBA" id="ARBA00009403"/>
    </source>
</evidence>
<comment type="similarity">
    <text evidence="2">Belongs to the cystatin family.</text>
</comment>
<gene>
    <name evidence="10" type="ORF">EXN66_Car019301</name>
</gene>
<dbReference type="AlphaFoldDB" id="A0A6G1QMT3"/>
<evidence type="ECO:0000256" key="7">
    <source>
        <dbReference type="ARBA" id="ARBA00040677"/>
    </source>
</evidence>